<dbReference type="Pfam" id="PF09084">
    <property type="entry name" value="NMT1"/>
    <property type="match status" value="1"/>
</dbReference>
<comment type="caution">
    <text evidence="3">The sequence shown here is derived from an EMBL/GenBank/DDBJ whole genome shotgun (WGS) entry which is preliminary data.</text>
</comment>
<organism evidence="3 4">
    <name type="scientific">Plantactinospora endophytica</name>
    <dbReference type="NCBI Taxonomy" id="673535"/>
    <lineage>
        <taxon>Bacteria</taxon>
        <taxon>Bacillati</taxon>
        <taxon>Actinomycetota</taxon>
        <taxon>Actinomycetes</taxon>
        <taxon>Micromonosporales</taxon>
        <taxon>Micromonosporaceae</taxon>
        <taxon>Plantactinospora</taxon>
    </lineage>
</organism>
<evidence type="ECO:0000256" key="1">
    <source>
        <dbReference type="SAM" id="MobiDB-lite"/>
    </source>
</evidence>
<dbReference type="InterPro" id="IPR027939">
    <property type="entry name" value="NMT1/THI5"/>
</dbReference>
<feature type="region of interest" description="Disordered" evidence="1">
    <location>
        <begin position="1"/>
        <end position="54"/>
    </location>
</feature>
<dbReference type="EMBL" id="BONW01000039">
    <property type="protein sequence ID" value="GIG91524.1"/>
    <property type="molecule type" value="Genomic_DNA"/>
</dbReference>
<feature type="compositionally biased region" description="Polar residues" evidence="1">
    <location>
        <begin position="8"/>
        <end position="31"/>
    </location>
</feature>
<reference evidence="3 4" key="1">
    <citation type="submission" date="2021-01" db="EMBL/GenBank/DDBJ databases">
        <title>Whole genome shotgun sequence of Plantactinospora endophytica NBRC 110450.</title>
        <authorList>
            <person name="Komaki H."/>
            <person name="Tamura T."/>
        </authorList>
    </citation>
    <scope>NUCLEOTIDE SEQUENCE [LARGE SCALE GENOMIC DNA]</scope>
    <source>
        <strain evidence="3 4">NBRC 110450</strain>
    </source>
</reference>
<sequence>MLRKSIFSGDTRSSSSPAGNTGSPAENSGSPTEDIGFSSGSTGSPTRHTGSRRRYGGRAALAVVLATSLALPACGGGSEPGSSAGELKKVTYLNTLPLESLTYAPELVADTNGYFKAEGLDVKFQYINGTPPAVAAVMSGKGLLTRAGDTDIMRSISDKNAQIVNVGAVQKGGTTIRIISSKRNPITNAADLRGKTIGQSALGGTTEGILVLVLASQGMKLTDVKQQVAALSAGTFNLVLNGRLDGYMTSLDTALQVQADHPDDAVLLDPSQYTAAGTQAYVTSTEQAKDPARQDEIQRYLRAIKSAVRFISEDKADGYADTIKLISGKYKVPSFGNPEVARAALDAYVATWTAGGIETAVSTDSSRWTSTYQELVSAGLLGGGADPTRWLDDRNAPRS</sequence>
<dbReference type="PANTHER" id="PTHR31528">
    <property type="entry name" value="4-AMINO-5-HYDROXYMETHYL-2-METHYLPYRIMIDINE PHOSPHATE SYNTHASE THI11-RELATED"/>
    <property type="match status" value="1"/>
</dbReference>
<dbReference type="InterPro" id="IPR015168">
    <property type="entry name" value="SsuA/THI5"/>
</dbReference>
<proteinExistence type="predicted"/>
<name>A0ABQ4E9X3_9ACTN</name>
<feature type="compositionally biased region" description="Polar residues" evidence="1">
    <location>
        <begin position="38"/>
        <end position="48"/>
    </location>
</feature>
<dbReference type="RefSeq" id="WP_203869907.1">
    <property type="nucleotide sequence ID" value="NZ_BONW01000039.1"/>
</dbReference>
<dbReference type="SUPFAM" id="SSF53850">
    <property type="entry name" value="Periplasmic binding protein-like II"/>
    <property type="match status" value="1"/>
</dbReference>
<evidence type="ECO:0000259" key="2">
    <source>
        <dbReference type="Pfam" id="PF09084"/>
    </source>
</evidence>
<protein>
    <recommendedName>
        <fullName evidence="2">SsuA/THI5-like domain-containing protein</fullName>
    </recommendedName>
</protein>
<dbReference type="Proteomes" id="UP000646749">
    <property type="component" value="Unassembled WGS sequence"/>
</dbReference>
<evidence type="ECO:0000313" key="4">
    <source>
        <dbReference type="Proteomes" id="UP000646749"/>
    </source>
</evidence>
<keyword evidence="4" id="KW-1185">Reference proteome</keyword>
<dbReference type="PANTHER" id="PTHR31528:SF15">
    <property type="entry name" value="RIBOFLAVIN-BINDING PROTEIN RIBY"/>
    <property type="match status" value="1"/>
</dbReference>
<gene>
    <name evidence="3" type="ORF">Pen02_64600</name>
</gene>
<accession>A0ABQ4E9X3</accession>
<evidence type="ECO:0000313" key="3">
    <source>
        <dbReference type="EMBL" id="GIG91524.1"/>
    </source>
</evidence>
<feature type="domain" description="SsuA/THI5-like" evidence="2">
    <location>
        <begin position="104"/>
        <end position="313"/>
    </location>
</feature>
<dbReference type="Gene3D" id="3.40.190.10">
    <property type="entry name" value="Periplasmic binding protein-like II"/>
    <property type="match status" value="2"/>
</dbReference>